<dbReference type="Gene3D" id="1.10.10.10">
    <property type="entry name" value="Winged helix-like DNA-binding domain superfamily/Winged helix DNA-binding domain"/>
    <property type="match status" value="1"/>
</dbReference>
<feature type="transmembrane region" description="Helical" evidence="1">
    <location>
        <begin position="217"/>
        <end position="237"/>
    </location>
</feature>
<comment type="caution">
    <text evidence="2">The sequence shown here is derived from an EMBL/GenBank/DDBJ whole genome shotgun (WGS) entry which is preliminary data.</text>
</comment>
<accession>A0A7C5L896</accession>
<protein>
    <submittedName>
        <fullName evidence="2">Uncharacterized protein</fullName>
    </submittedName>
</protein>
<keyword evidence="1" id="KW-0472">Membrane</keyword>
<evidence type="ECO:0000256" key="1">
    <source>
        <dbReference type="SAM" id="Phobius"/>
    </source>
</evidence>
<keyword evidence="1" id="KW-1133">Transmembrane helix</keyword>
<feature type="transmembrane region" description="Helical" evidence="1">
    <location>
        <begin position="165"/>
        <end position="187"/>
    </location>
</feature>
<reference evidence="2" key="1">
    <citation type="journal article" date="2020" name="mSystems">
        <title>Genome- and Community-Level Interaction Insights into Carbon Utilization and Element Cycling Functions of Hydrothermarchaeota in Hydrothermal Sediment.</title>
        <authorList>
            <person name="Zhou Z."/>
            <person name="Liu Y."/>
            <person name="Xu W."/>
            <person name="Pan J."/>
            <person name="Luo Z.H."/>
            <person name="Li M."/>
        </authorList>
    </citation>
    <scope>NUCLEOTIDE SEQUENCE [LARGE SCALE GENOMIC DNA]</scope>
    <source>
        <strain evidence="2">SpSt-1056</strain>
    </source>
</reference>
<proteinExistence type="predicted"/>
<dbReference type="EMBL" id="DRWN01000055">
    <property type="protein sequence ID" value="HHK68802.1"/>
    <property type="molecule type" value="Genomic_DNA"/>
</dbReference>
<dbReference type="SUPFAM" id="SSF46785">
    <property type="entry name" value="Winged helix' DNA-binding domain"/>
    <property type="match status" value="1"/>
</dbReference>
<name>A0A7C5L896_CALS0</name>
<sequence length="304" mass="33533">MNEFSEQPPKMSDEELLWLVRHKVRRAILLAVGEEGRIGATALKQKLGISTGSLYYNLRQMSQLITQDERKSYRLTEDGMRIFKALTAQSGSGQNVVTPSSKAAELFSALFFPLWLFSPIYESRVVASVLGPLAVFVLVFVLLAGRYELFLLNASPMTPVNHPLFAVKLVTTYVAGLAVINVFSFLFSGRFRTFGAVVKEFRGSGGVKGLLAETGKLTSAMAVAFLPLGLVPGIAVIDRVNQSSFLSNLFVRDTLLILSQTITIFLISAVVAYVKKMKWQNSMGVALTFFYLSHLVNYFKPLPG</sequence>
<dbReference type="AlphaFoldDB" id="A0A7C5L896"/>
<feature type="transmembrane region" description="Helical" evidence="1">
    <location>
        <begin position="257"/>
        <end position="274"/>
    </location>
</feature>
<dbReference type="InterPro" id="IPR036390">
    <property type="entry name" value="WH_DNA-bd_sf"/>
</dbReference>
<dbReference type="InterPro" id="IPR036388">
    <property type="entry name" value="WH-like_DNA-bd_sf"/>
</dbReference>
<evidence type="ECO:0000313" key="2">
    <source>
        <dbReference type="EMBL" id="HHK68802.1"/>
    </source>
</evidence>
<organism evidence="2">
    <name type="scientific">Caldiarchaeum subterraneum</name>
    <dbReference type="NCBI Taxonomy" id="311458"/>
    <lineage>
        <taxon>Archaea</taxon>
        <taxon>Nitrososphaerota</taxon>
        <taxon>Candidatus Caldarchaeales</taxon>
        <taxon>Candidatus Caldarchaeaceae</taxon>
        <taxon>Candidatus Caldarchaeum</taxon>
    </lineage>
</organism>
<keyword evidence="1" id="KW-0812">Transmembrane</keyword>
<gene>
    <name evidence="2" type="ORF">ENM11_06595</name>
</gene>
<feature type="transmembrane region" description="Helical" evidence="1">
    <location>
        <begin position="125"/>
        <end position="145"/>
    </location>
</feature>